<name>A0A382UPR9_9ZZZZ</name>
<sequence>MSEIYINHLKENIKGYHLLNDSVLNETNWGVITKMTMEKTLPEKRTVEYMTKTSKISSTINLSSYRLTNSCDSVKDLVKEIDENRSPSGDMMYFVLLKKEDKLQYRYQFFIIPHSLAMFQAKNYKWNPTFGKSGKYKGIQNGWKGDFDGDSDAQMKISFGTTYQLWYCFRASELTDYKVCEFIVEKPARTLTYGDIWSLSKQSLT</sequence>
<proteinExistence type="predicted"/>
<accession>A0A382UPR9</accession>
<dbReference type="EMBL" id="UINC01145839">
    <property type="protein sequence ID" value="SVD36210.1"/>
    <property type="molecule type" value="Genomic_DNA"/>
</dbReference>
<evidence type="ECO:0000313" key="1">
    <source>
        <dbReference type="EMBL" id="SVD36210.1"/>
    </source>
</evidence>
<dbReference type="AlphaFoldDB" id="A0A382UPR9"/>
<gene>
    <name evidence="1" type="ORF">METZ01_LOCUS389064</name>
</gene>
<protein>
    <submittedName>
        <fullName evidence="1">Uncharacterized protein</fullName>
    </submittedName>
</protein>
<organism evidence="1">
    <name type="scientific">marine metagenome</name>
    <dbReference type="NCBI Taxonomy" id="408172"/>
    <lineage>
        <taxon>unclassified sequences</taxon>
        <taxon>metagenomes</taxon>
        <taxon>ecological metagenomes</taxon>
    </lineage>
</organism>
<reference evidence="1" key="1">
    <citation type="submission" date="2018-05" db="EMBL/GenBank/DDBJ databases">
        <authorList>
            <person name="Lanie J.A."/>
            <person name="Ng W.-L."/>
            <person name="Kazmierczak K.M."/>
            <person name="Andrzejewski T.M."/>
            <person name="Davidsen T.M."/>
            <person name="Wayne K.J."/>
            <person name="Tettelin H."/>
            <person name="Glass J.I."/>
            <person name="Rusch D."/>
            <person name="Podicherti R."/>
            <person name="Tsui H.-C.T."/>
            <person name="Winkler M.E."/>
        </authorList>
    </citation>
    <scope>NUCLEOTIDE SEQUENCE</scope>
</reference>